<feature type="compositionally biased region" description="Basic and acidic residues" evidence="1">
    <location>
        <begin position="102"/>
        <end position="116"/>
    </location>
</feature>
<sequence length="245" mass="27155">ETVDGKNARMLDDITLLNVALTGNPVNTSAQIRDIMIKSMDAIEGKPIPRSTEESIPTSTEEQESDEDTEEARKKRCKKPKKKVSDDSAGIGILDPKKKKNKLQDYKSDEDGDMLEVKDRLKKIEEKIFMAADDNNSNSQSETIVKKEEEIMTEETTEKPTETPEVVEEAPEAPAEEPAAEPEAEPAKEEVPAEDPVNEIKSEMKALKESLKELTAKLNAPRAKAKVAQQPAAEEKSVQPLDLIM</sequence>
<feature type="region of interest" description="Disordered" evidence="1">
    <location>
        <begin position="42"/>
        <end position="116"/>
    </location>
</feature>
<feature type="compositionally biased region" description="Acidic residues" evidence="1">
    <location>
        <begin position="61"/>
        <end position="70"/>
    </location>
</feature>
<proteinExistence type="predicted"/>
<dbReference type="EMBL" id="BARS01024913">
    <property type="protein sequence ID" value="GAG12888.1"/>
    <property type="molecule type" value="Genomic_DNA"/>
</dbReference>
<accession>X0VK63</accession>
<feature type="region of interest" description="Disordered" evidence="1">
    <location>
        <begin position="220"/>
        <end position="245"/>
    </location>
</feature>
<gene>
    <name evidence="2" type="ORF">S01H1_39474</name>
</gene>
<feature type="compositionally biased region" description="Acidic residues" evidence="1">
    <location>
        <begin position="165"/>
        <end position="184"/>
    </location>
</feature>
<name>X0VK63_9ZZZZ</name>
<evidence type="ECO:0000313" key="2">
    <source>
        <dbReference type="EMBL" id="GAG12888.1"/>
    </source>
</evidence>
<feature type="non-terminal residue" evidence="2">
    <location>
        <position position="1"/>
    </location>
</feature>
<comment type="caution">
    <text evidence="2">The sequence shown here is derived from an EMBL/GenBank/DDBJ whole genome shotgun (WGS) entry which is preliminary data.</text>
</comment>
<evidence type="ECO:0000256" key="1">
    <source>
        <dbReference type="SAM" id="MobiDB-lite"/>
    </source>
</evidence>
<dbReference type="AlphaFoldDB" id="X0VK63"/>
<feature type="region of interest" description="Disordered" evidence="1">
    <location>
        <begin position="132"/>
        <end position="196"/>
    </location>
</feature>
<organism evidence="2">
    <name type="scientific">marine sediment metagenome</name>
    <dbReference type="NCBI Taxonomy" id="412755"/>
    <lineage>
        <taxon>unclassified sequences</taxon>
        <taxon>metagenomes</taxon>
        <taxon>ecological metagenomes</taxon>
    </lineage>
</organism>
<feature type="compositionally biased region" description="Basic and acidic residues" evidence="1">
    <location>
        <begin position="144"/>
        <end position="162"/>
    </location>
</feature>
<protein>
    <submittedName>
        <fullName evidence="2">Uncharacterized protein</fullName>
    </submittedName>
</protein>
<reference evidence="2" key="1">
    <citation type="journal article" date="2014" name="Front. Microbiol.">
        <title>High frequency of phylogenetically diverse reductive dehalogenase-homologous genes in deep subseafloor sedimentary metagenomes.</title>
        <authorList>
            <person name="Kawai M."/>
            <person name="Futagami T."/>
            <person name="Toyoda A."/>
            <person name="Takaki Y."/>
            <person name="Nishi S."/>
            <person name="Hori S."/>
            <person name="Arai W."/>
            <person name="Tsubouchi T."/>
            <person name="Morono Y."/>
            <person name="Uchiyama I."/>
            <person name="Ito T."/>
            <person name="Fujiyama A."/>
            <person name="Inagaki F."/>
            <person name="Takami H."/>
        </authorList>
    </citation>
    <scope>NUCLEOTIDE SEQUENCE</scope>
    <source>
        <strain evidence="2">Expedition CK06-06</strain>
    </source>
</reference>